<protein>
    <recommendedName>
        <fullName evidence="9">RING-type domain-containing protein</fullName>
    </recommendedName>
</protein>
<feature type="domain" description="RING-type" evidence="9">
    <location>
        <begin position="773"/>
        <end position="984"/>
    </location>
</feature>
<dbReference type="Pfam" id="PF26200">
    <property type="entry name" value="Rcat_RNF216"/>
    <property type="match status" value="1"/>
</dbReference>
<dbReference type="InterPro" id="IPR047545">
    <property type="entry name" value="BRcat_RBR_RNF216"/>
</dbReference>
<feature type="region of interest" description="Disordered" evidence="8">
    <location>
        <begin position="169"/>
        <end position="198"/>
    </location>
</feature>
<keyword evidence="2" id="KW-0808">Transferase</keyword>
<keyword evidence="3" id="KW-0479">Metal-binding</keyword>
<feature type="compositionally biased region" description="Polar residues" evidence="8">
    <location>
        <begin position="172"/>
        <end position="198"/>
    </location>
</feature>
<dbReference type="CDD" id="cd20353">
    <property type="entry name" value="Rcat_RBR_RNF216"/>
    <property type="match status" value="1"/>
</dbReference>
<gene>
    <name evidence="10" type="ORF">PHAECO_LOCUS9161</name>
</gene>
<evidence type="ECO:0000313" key="10">
    <source>
        <dbReference type="EMBL" id="CAH1170092.1"/>
    </source>
</evidence>
<dbReference type="OrthoDB" id="10009520at2759"/>
<keyword evidence="11" id="KW-1185">Reference proteome</keyword>
<dbReference type="Gene3D" id="1.20.120.1750">
    <property type="match status" value="1"/>
</dbReference>
<keyword evidence="6" id="KW-0833">Ubl conjugation pathway</keyword>
<dbReference type="InterPro" id="IPR051628">
    <property type="entry name" value="LUBAC_E3_Ligases"/>
</dbReference>
<evidence type="ECO:0000256" key="1">
    <source>
        <dbReference type="ARBA" id="ARBA00004906"/>
    </source>
</evidence>
<reference evidence="10" key="1">
    <citation type="submission" date="2022-01" db="EMBL/GenBank/DDBJ databases">
        <authorList>
            <person name="King R."/>
        </authorList>
    </citation>
    <scope>NUCLEOTIDE SEQUENCE</scope>
</reference>
<evidence type="ECO:0000313" key="11">
    <source>
        <dbReference type="Proteomes" id="UP001153737"/>
    </source>
</evidence>
<evidence type="ECO:0000256" key="3">
    <source>
        <dbReference type="ARBA" id="ARBA00022723"/>
    </source>
</evidence>
<keyword evidence="4" id="KW-0677">Repeat</keyword>
<dbReference type="InterPro" id="IPR047546">
    <property type="entry name" value="Rcat_RBR_RNF216"/>
</dbReference>
<feature type="region of interest" description="Disordered" evidence="8">
    <location>
        <begin position="1051"/>
        <end position="1076"/>
    </location>
</feature>
<dbReference type="PANTHER" id="PTHR22770">
    <property type="entry name" value="UBIQUITIN CONJUGATING ENZYME 7 INTERACTING PROTEIN-RELATED"/>
    <property type="match status" value="1"/>
</dbReference>
<organism evidence="10 11">
    <name type="scientific">Phaedon cochleariae</name>
    <name type="common">Mustard beetle</name>
    <dbReference type="NCBI Taxonomy" id="80249"/>
    <lineage>
        <taxon>Eukaryota</taxon>
        <taxon>Metazoa</taxon>
        <taxon>Ecdysozoa</taxon>
        <taxon>Arthropoda</taxon>
        <taxon>Hexapoda</taxon>
        <taxon>Insecta</taxon>
        <taxon>Pterygota</taxon>
        <taxon>Neoptera</taxon>
        <taxon>Endopterygota</taxon>
        <taxon>Coleoptera</taxon>
        <taxon>Polyphaga</taxon>
        <taxon>Cucujiformia</taxon>
        <taxon>Chrysomeloidea</taxon>
        <taxon>Chrysomelidae</taxon>
        <taxon>Chrysomelinae</taxon>
        <taxon>Chrysomelini</taxon>
        <taxon>Phaedon</taxon>
    </lineage>
</organism>
<dbReference type="PANTHER" id="PTHR22770:SF47">
    <property type="entry name" value="E3 UBIQUITIN-PROTEIN LIGASE RNF216"/>
    <property type="match status" value="1"/>
</dbReference>
<comment type="pathway">
    <text evidence="1">Protein modification; protein ubiquitination.</text>
</comment>
<keyword evidence="5" id="KW-0863">Zinc-finger</keyword>
<dbReference type="SUPFAM" id="SSF57850">
    <property type="entry name" value="RING/U-box"/>
    <property type="match status" value="1"/>
</dbReference>
<dbReference type="EMBL" id="OU896711">
    <property type="protein sequence ID" value="CAH1170092.1"/>
    <property type="molecule type" value="Genomic_DNA"/>
</dbReference>
<reference evidence="10" key="2">
    <citation type="submission" date="2022-10" db="EMBL/GenBank/DDBJ databases">
        <authorList>
            <consortium name="ENA_rothamsted_submissions"/>
            <consortium name="culmorum"/>
            <person name="King R."/>
        </authorList>
    </citation>
    <scope>NUCLEOTIDE SEQUENCE</scope>
</reference>
<evidence type="ECO:0000256" key="7">
    <source>
        <dbReference type="ARBA" id="ARBA00022833"/>
    </source>
</evidence>
<evidence type="ECO:0000256" key="8">
    <source>
        <dbReference type="SAM" id="MobiDB-lite"/>
    </source>
</evidence>
<sequence>MSSSSRIQYRMENLMDDALNIQKLLPWIESDEDIINFMRRVPLDHSHLRKQLTIYHFLKKQDEQELNFQQQIEDDAREIVMMLPDVPYKEIKERLCVLGNMTNRKEVVLRQLLFSNKDIERVLYEMYFDCRNKRKSDSLVDHEDLNNSETNINIKIRRVQGTLEVVSRIKQETITSPQPRTDSSPQKNQEMPTNKDLQLPHSSTASVVLKTSNQKPCTAVCSTTRPGKDIYKLLNSNEEHVSRSNISELKELLPNPVQEVKKTKNDMDSADVSLVPTIDLLNNNIPKREKFDLVQYLKEITQADEKRVKSICQRYNASLDTKPEIRLLNQILNAFMDDDDDEDDFILLDDSRVDISDSEDRMLSDLVMPVNGNPDSTTGHPDGVRDSLPHHMDETVVVESTPKRPVIAPARLTPGVVKPSEPLNLSSPNRPIIQPARLIPQPPRELPQPIRDLPQPSRELGGGRKEPEEMPALPQQYLERAASTVSNLESVSVEHVPTTSTGAIKKKRKVLDEKLVFRLMEIFTDTCPDYIRNICEGKVWSEFDDVVTIILSNENHPKRQQKVQSPPREVTIEDQLEIVKALLPDADPTYLRCKVEEFGSDQDRLNEFIFQANETKSYPTMKEYLRKQKLSAQSKQYTTEFNVENFVQLFPEPEKTFSDPKRAVKVDNYTSLYILNYFQKRFDMISVKYIRSALAQESYRIVPSDKILMDLMKANKTLKNRRKHCNDLIDIPQNIAVLQELAYLTHQKEIESYIKEKIEKEERDRKYAKENGLMNTCRCCFDDEVMPKDTFCCPNECMFCRDCILKSCEVALGEGKTEFNCLEGCEVEFTLQTLQNVLPPKMFSKLAQKKTVAEAQAAGIAELESCPFCDFASIPDERDKVFHCLNADCMKESCRLCRQENHVPYKCDEVERDADVKARTYVENKMTEALIRKCWKCGMSFFKEEGCNKMTCTCGAKMCYLCKAPVTDYSHFNGIGGDKHHLCPLYSDSNAINKQNVLGAAQAAKAEVDPARLKIDPSADIQEHFDHRKKVLPREAHLDLINAAINHLVPNHGQHHRHPHGHPQGQNRGHPNGHQHPQVNLILFASDFAILYLLLLNTRS</sequence>
<dbReference type="GO" id="GO:0016740">
    <property type="term" value="F:transferase activity"/>
    <property type="evidence" value="ECO:0007669"/>
    <property type="project" value="UniProtKB-KW"/>
</dbReference>
<feature type="region of interest" description="Disordered" evidence="8">
    <location>
        <begin position="418"/>
        <end position="469"/>
    </location>
</feature>
<dbReference type="Proteomes" id="UP001153737">
    <property type="component" value="Chromosome 5"/>
</dbReference>
<dbReference type="PROSITE" id="PS51873">
    <property type="entry name" value="TRIAD"/>
    <property type="match status" value="1"/>
</dbReference>
<dbReference type="InterPro" id="IPR044066">
    <property type="entry name" value="TRIAD_supradom"/>
</dbReference>
<name>A0A9P0GV46_PHACE</name>
<evidence type="ECO:0000256" key="6">
    <source>
        <dbReference type="ARBA" id="ARBA00022786"/>
    </source>
</evidence>
<accession>A0A9P0GV46</accession>
<dbReference type="AlphaFoldDB" id="A0A9P0GV46"/>
<evidence type="ECO:0000256" key="4">
    <source>
        <dbReference type="ARBA" id="ARBA00022737"/>
    </source>
</evidence>
<proteinExistence type="predicted"/>
<evidence type="ECO:0000256" key="5">
    <source>
        <dbReference type="ARBA" id="ARBA00022771"/>
    </source>
</evidence>
<dbReference type="GO" id="GO:0008270">
    <property type="term" value="F:zinc ion binding"/>
    <property type="evidence" value="ECO:0007669"/>
    <property type="project" value="UniProtKB-KW"/>
</dbReference>
<dbReference type="CDD" id="cd20339">
    <property type="entry name" value="BRcat_RBR_RNF216"/>
    <property type="match status" value="1"/>
</dbReference>
<evidence type="ECO:0000256" key="2">
    <source>
        <dbReference type="ARBA" id="ARBA00022679"/>
    </source>
</evidence>
<evidence type="ECO:0000259" key="9">
    <source>
        <dbReference type="PROSITE" id="PS51873"/>
    </source>
</evidence>
<keyword evidence="7" id="KW-0862">Zinc</keyword>